<dbReference type="EMBL" id="CP042912">
    <property type="protein sequence ID" value="QEG20867.1"/>
    <property type="molecule type" value="Genomic_DNA"/>
</dbReference>
<dbReference type="KEGG" id="mff:MFFC18_07180"/>
<gene>
    <name evidence="3" type="ORF">MFFC18_07180</name>
</gene>
<dbReference type="OrthoDB" id="289134at2"/>
<proteinExistence type="predicted"/>
<protein>
    <submittedName>
        <fullName evidence="3">Uncharacterized protein</fullName>
    </submittedName>
</protein>
<feature type="transmembrane region" description="Helical" evidence="2">
    <location>
        <begin position="90"/>
        <end position="109"/>
    </location>
</feature>
<keyword evidence="4" id="KW-1185">Reference proteome</keyword>
<dbReference type="STRING" id="980251.GCA_001642875_02983"/>
<dbReference type="AlphaFoldDB" id="A0A5B9P2V8"/>
<keyword evidence="2" id="KW-0472">Membrane</keyword>
<dbReference type="Proteomes" id="UP000322214">
    <property type="component" value="Chromosome"/>
</dbReference>
<accession>A0A5B9P2V8</accession>
<evidence type="ECO:0000256" key="1">
    <source>
        <dbReference type="SAM" id="MobiDB-lite"/>
    </source>
</evidence>
<evidence type="ECO:0000313" key="4">
    <source>
        <dbReference type="Proteomes" id="UP000322214"/>
    </source>
</evidence>
<evidence type="ECO:0000313" key="3">
    <source>
        <dbReference type="EMBL" id="QEG20867.1"/>
    </source>
</evidence>
<sequence>MNRTVVMTLGFLLVFFGIQLNVVDSFVLTPRMTNFLSDQLADAPAIPNSVVSPSQQPGPFTQAGYSNGDPNTYRTPVSPRANRVIHPPGWIGWPIMFLGAVFFLNGVAIRK</sequence>
<keyword evidence="2" id="KW-1133">Transmembrane helix</keyword>
<organism evidence="3 4">
    <name type="scientific">Mariniblastus fucicola</name>
    <dbReference type="NCBI Taxonomy" id="980251"/>
    <lineage>
        <taxon>Bacteria</taxon>
        <taxon>Pseudomonadati</taxon>
        <taxon>Planctomycetota</taxon>
        <taxon>Planctomycetia</taxon>
        <taxon>Pirellulales</taxon>
        <taxon>Pirellulaceae</taxon>
        <taxon>Mariniblastus</taxon>
    </lineage>
</organism>
<evidence type="ECO:0000256" key="2">
    <source>
        <dbReference type="SAM" id="Phobius"/>
    </source>
</evidence>
<name>A0A5B9P2V8_9BACT</name>
<reference evidence="3 4" key="1">
    <citation type="submission" date="2019-08" db="EMBL/GenBank/DDBJ databases">
        <title>Deep-cultivation of Planctomycetes and their phenomic and genomic characterization uncovers novel biology.</title>
        <authorList>
            <person name="Wiegand S."/>
            <person name="Jogler M."/>
            <person name="Boedeker C."/>
            <person name="Pinto D."/>
            <person name="Vollmers J."/>
            <person name="Rivas-Marin E."/>
            <person name="Kohn T."/>
            <person name="Peeters S.H."/>
            <person name="Heuer A."/>
            <person name="Rast P."/>
            <person name="Oberbeckmann S."/>
            <person name="Bunk B."/>
            <person name="Jeske O."/>
            <person name="Meyerdierks A."/>
            <person name="Storesund J.E."/>
            <person name="Kallscheuer N."/>
            <person name="Luecker S."/>
            <person name="Lage O.M."/>
            <person name="Pohl T."/>
            <person name="Merkel B.J."/>
            <person name="Hornburger P."/>
            <person name="Mueller R.-W."/>
            <person name="Bruemmer F."/>
            <person name="Labrenz M."/>
            <person name="Spormann A.M."/>
            <person name="Op den Camp H."/>
            <person name="Overmann J."/>
            <person name="Amann R."/>
            <person name="Jetten M.S.M."/>
            <person name="Mascher T."/>
            <person name="Medema M.H."/>
            <person name="Devos D.P."/>
            <person name="Kaster A.-K."/>
            <person name="Ovreas L."/>
            <person name="Rohde M."/>
            <person name="Galperin M.Y."/>
            <person name="Jogler C."/>
        </authorList>
    </citation>
    <scope>NUCLEOTIDE SEQUENCE [LARGE SCALE GENOMIC DNA]</scope>
    <source>
        <strain evidence="3 4">FC18</strain>
    </source>
</reference>
<dbReference type="RefSeq" id="WP_075085201.1">
    <property type="nucleotide sequence ID" value="NZ_CP042912.1"/>
</dbReference>
<feature type="region of interest" description="Disordered" evidence="1">
    <location>
        <begin position="51"/>
        <end position="73"/>
    </location>
</feature>
<keyword evidence="2" id="KW-0812">Transmembrane</keyword>